<accession>A0AAD5RJ03</accession>
<dbReference type="SUPFAM" id="SSF52540">
    <property type="entry name" value="P-loop containing nucleoside triphosphate hydrolases"/>
    <property type="match status" value="1"/>
</dbReference>
<sequence length="350" mass="39018">MRPPAPTVPTSECGKAASNMHESLRDDLTGREEIKYSVLAIPLSITRGRNGVDDRALPKYAGSEMAPNEGKSALWPGEFAPSTLPDYKNTFILSPGHSCARPGVTGTLSLQKALQALGYDTYHLHTLFSECGTPHIKFMIEAMRAKHFGDGKPFGREELDKWFADYDALTDVPGYLLEEMIAAYPEAKFILTTRDSKSWLKSIQATMRVTIKTGDSFPRNIMAFFDPYPRSIFCLTKLLGYYIWNGKGMDDDKAALNTFDRHNATAREKIPKDKLLVLQMEEGLGWGKICEFLGKDVPNVPFPHKNTPREYHANVRKASLVGSTVIVAKGLLAVAPVFGAVAWFYRYAVW</sequence>
<keyword evidence="1" id="KW-0472">Membrane</keyword>
<keyword evidence="3" id="KW-1185">Reference proteome</keyword>
<evidence type="ECO:0008006" key="4">
    <source>
        <dbReference type="Google" id="ProtNLM"/>
    </source>
</evidence>
<dbReference type="PANTHER" id="PTHR36978:SF4">
    <property type="entry name" value="P-LOOP CONTAINING NUCLEOSIDE TRIPHOSPHATE HYDROLASE PROTEIN"/>
    <property type="match status" value="1"/>
</dbReference>
<dbReference type="PANTHER" id="PTHR36978">
    <property type="entry name" value="P-LOOP CONTAINING NUCLEOTIDE TRIPHOSPHATE HYDROLASE"/>
    <property type="match status" value="1"/>
</dbReference>
<feature type="transmembrane region" description="Helical" evidence="1">
    <location>
        <begin position="326"/>
        <end position="345"/>
    </location>
</feature>
<dbReference type="Pfam" id="PF17784">
    <property type="entry name" value="Sulfotransfer_4"/>
    <property type="match status" value="1"/>
</dbReference>
<organism evidence="2 3">
    <name type="scientific">Zalerion maritima</name>
    <dbReference type="NCBI Taxonomy" id="339359"/>
    <lineage>
        <taxon>Eukaryota</taxon>
        <taxon>Fungi</taxon>
        <taxon>Dikarya</taxon>
        <taxon>Ascomycota</taxon>
        <taxon>Pezizomycotina</taxon>
        <taxon>Sordariomycetes</taxon>
        <taxon>Lulworthiomycetidae</taxon>
        <taxon>Lulworthiales</taxon>
        <taxon>Lulworthiaceae</taxon>
        <taxon>Zalerion</taxon>
    </lineage>
</organism>
<protein>
    <recommendedName>
        <fullName evidence="4">NAD dependent epimerase/dehydratase</fullName>
    </recommendedName>
</protein>
<dbReference type="AlphaFoldDB" id="A0AAD5RJ03"/>
<dbReference type="EMBL" id="JAKWBI020000456">
    <property type="protein sequence ID" value="KAJ2894791.1"/>
    <property type="molecule type" value="Genomic_DNA"/>
</dbReference>
<reference evidence="2" key="1">
    <citation type="submission" date="2022-07" db="EMBL/GenBank/DDBJ databases">
        <title>Draft genome sequence of Zalerion maritima ATCC 34329, a (micro)plastics degrading marine fungus.</title>
        <authorList>
            <person name="Paco A."/>
            <person name="Goncalves M.F.M."/>
            <person name="Rocha-Santos T.A.P."/>
            <person name="Alves A."/>
        </authorList>
    </citation>
    <scope>NUCLEOTIDE SEQUENCE</scope>
    <source>
        <strain evidence="2">ATCC 34329</strain>
    </source>
</reference>
<name>A0AAD5RJ03_9PEZI</name>
<evidence type="ECO:0000256" key="1">
    <source>
        <dbReference type="SAM" id="Phobius"/>
    </source>
</evidence>
<gene>
    <name evidence="2" type="ORF">MKZ38_007220</name>
</gene>
<keyword evidence="1" id="KW-0812">Transmembrane</keyword>
<dbReference type="InterPro" id="IPR040632">
    <property type="entry name" value="Sulfotransfer_4"/>
</dbReference>
<dbReference type="Gene3D" id="3.40.50.300">
    <property type="entry name" value="P-loop containing nucleotide triphosphate hydrolases"/>
    <property type="match status" value="1"/>
</dbReference>
<comment type="caution">
    <text evidence="2">The sequence shown here is derived from an EMBL/GenBank/DDBJ whole genome shotgun (WGS) entry which is preliminary data.</text>
</comment>
<evidence type="ECO:0000313" key="2">
    <source>
        <dbReference type="EMBL" id="KAJ2894791.1"/>
    </source>
</evidence>
<evidence type="ECO:0000313" key="3">
    <source>
        <dbReference type="Proteomes" id="UP001201980"/>
    </source>
</evidence>
<dbReference type="InterPro" id="IPR027417">
    <property type="entry name" value="P-loop_NTPase"/>
</dbReference>
<dbReference type="Proteomes" id="UP001201980">
    <property type="component" value="Unassembled WGS sequence"/>
</dbReference>
<proteinExistence type="predicted"/>
<keyword evidence="1" id="KW-1133">Transmembrane helix</keyword>